<evidence type="ECO:0000256" key="9">
    <source>
        <dbReference type="ARBA" id="ARBA00022801"/>
    </source>
</evidence>
<evidence type="ECO:0000259" key="13">
    <source>
        <dbReference type="Pfam" id="PF13359"/>
    </source>
</evidence>
<evidence type="ECO:0000256" key="4">
    <source>
        <dbReference type="ARBA" id="ARBA00006958"/>
    </source>
</evidence>
<dbReference type="PANTHER" id="PTHR22930">
    <property type="match status" value="1"/>
</dbReference>
<dbReference type="WBParaSite" id="nRc.2.0.1.t15580-RA">
    <property type="protein sequence ID" value="nRc.2.0.1.t15580-RA"/>
    <property type="gene ID" value="nRc.2.0.1.g15580"/>
</dbReference>
<dbReference type="PANTHER" id="PTHR22930:SF289">
    <property type="entry name" value="DDE TNP4 DOMAIN-CONTAINING PROTEIN-RELATED"/>
    <property type="match status" value="1"/>
</dbReference>
<dbReference type="Proteomes" id="UP000887565">
    <property type="component" value="Unplaced"/>
</dbReference>
<name>A0A915INX8_ROMCU</name>
<evidence type="ECO:0000313" key="14">
    <source>
        <dbReference type="Proteomes" id="UP000887565"/>
    </source>
</evidence>
<dbReference type="GO" id="GO:0005634">
    <property type="term" value="C:nucleus"/>
    <property type="evidence" value="ECO:0007669"/>
    <property type="project" value="UniProtKB-SubCell"/>
</dbReference>
<sequence>MYEISDSSDNSDVDDIDVARGRLCRPRINFDLKDFSERFRFPKETIETILGDIGHLLIANTDRNFPLEPKEQLLLCIRYLASGSFMQVVGDAHGPHKSTVSRKVHKVVTILNNHYFDKIISWPRDIASVVNDFYQISNFPCVIGCVDGTHIPIKAPSINEPQYVNRKGVHSLNCMMICGPDYKFYYVNSRWPGSVNDARVLRTSNIAGRFDNGWRPIPGAVLLGDSGYPNNDWLVTPILKVDALMTEAERAYNRAHKSTRRIIENSFGILKKRFACLQFLRLKPEFSAEVVKLCCILHNMLLSGNVIDVDDVLVIEDDNDIPNIENNAPQRRNFIVQSFNH</sequence>
<keyword evidence="8" id="KW-0479">Metal-binding</keyword>
<keyword evidence="6" id="KW-0963">Cytoplasm</keyword>
<comment type="similarity">
    <text evidence="4">Belongs to the HARBI1 family.</text>
</comment>
<evidence type="ECO:0000256" key="7">
    <source>
        <dbReference type="ARBA" id="ARBA00022722"/>
    </source>
</evidence>
<feature type="domain" description="DDE Tnp4" evidence="13">
    <location>
        <begin position="146"/>
        <end position="299"/>
    </location>
</feature>
<comment type="subcellular location">
    <subcellularLocation>
        <location evidence="3">Cytoplasm</location>
    </subcellularLocation>
    <subcellularLocation>
        <location evidence="2">Nucleus</location>
    </subcellularLocation>
</comment>
<dbReference type="GO" id="GO:0004518">
    <property type="term" value="F:nuclease activity"/>
    <property type="evidence" value="ECO:0007669"/>
    <property type="project" value="UniProtKB-KW"/>
</dbReference>
<evidence type="ECO:0000256" key="3">
    <source>
        <dbReference type="ARBA" id="ARBA00004496"/>
    </source>
</evidence>
<evidence type="ECO:0000256" key="10">
    <source>
        <dbReference type="ARBA" id="ARBA00023242"/>
    </source>
</evidence>
<keyword evidence="10" id="KW-0539">Nucleus</keyword>
<comment type="cofactor">
    <cofactor evidence="1">
        <name>a divalent metal cation</name>
        <dbReference type="ChEBI" id="CHEBI:60240"/>
    </cofactor>
</comment>
<dbReference type="InterPro" id="IPR026103">
    <property type="entry name" value="HARBI1_animal"/>
</dbReference>
<evidence type="ECO:0000256" key="6">
    <source>
        <dbReference type="ARBA" id="ARBA00022490"/>
    </source>
</evidence>
<proteinExistence type="inferred from homology"/>
<evidence type="ECO:0000256" key="12">
    <source>
        <dbReference type="ARBA" id="ARBA00045850"/>
    </source>
</evidence>
<dbReference type="Pfam" id="PF13359">
    <property type="entry name" value="DDE_Tnp_4"/>
    <property type="match status" value="1"/>
</dbReference>
<protein>
    <recommendedName>
        <fullName evidence="5">Putative nuclease HARBI1</fullName>
    </recommendedName>
    <alternativeName>
        <fullName evidence="11">Harbinger transposase-derived nuclease</fullName>
    </alternativeName>
</protein>
<keyword evidence="14" id="KW-1185">Reference proteome</keyword>
<dbReference type="PRINTS" id="PR02086">
    <property type="entry name" value="PUTNUCHARBI1"/>
</dbReference>
<dbReference type="InterPro" id="IPR027806">
    <property type="entry name" value="HARBI1_dom"/>
</dbReference>
<dbReference type="AlphaFoldDB" id="A0A915INX8"/>
<dbReference type="OMA" id="NGHAEDI"/>
<evidence type="ECO:0000256" key="11">
    <source>
        <dbReference type="ARBA" id="ARBA00030126"/>
    </source>
</evidence>
<accession>A0A915INX8</accession>
<keyword evidence="9" id="KW-0378">Hydrolase</keyword>
<organism evidence="14 15">
    <name type="scientific">Romanomermis culicivorax</name>
    <name type="common">Nematode worm</name>
    <dbReference type="NCBI Taxonomy" id="13658"/>
    <lineage>
        <taxon>Eukaryota</taxon>
        <taxon>Metazoa</taxon>
        <taxon>Ecdysozoa</taxon>
        <taxon>Nematoda</taxon>
        <taxon>Enoplea</taxon>
        <taxon>Dorylaimia</taxon>
        <taxon>Mermithida</taxon>
        <taxon>Mermithoidea</taxon>
        <taxon>Mermithidae</taxon>
        <taxon>Romanomermis</taxon>
    </lineage>
</organism>
<comment type="function">
    <text evidence="12">Transposase-derived protein that may have nuclease activity. Does not have transposase activity.</text>
</comment>
<evidence type="ECO:0000256" key="8">
    <source>
        <dbReference type="ARBA" id="ARBA00022723"/>
    </source>
</evidence>
<reference evidence="15" key="1">
    <citation type="submission" date="2022-11" db="UniProtKB">
        <authorList>
            <consortium name="WormBaseParasite"/>
        </authorList>
    </citation>
    <scope>IDENTIFICATION</scope>
</reference>
<dbReference type="InterPro" id="IPR045249">
    <property type="entry name" value="HARBI1-like"/>
</dbReference>
<evidence type="ECO:0000256" key="2">
    <source>
        <dbReference type="ARBA" id="ARBA00004123"/>
    </source>
</evidence>
<evidence type="ECO:0000256" key="1">
    <source>
        <dbReference type="ARBA" id="ARBA00001968"/>
    </source>
</evidence>
<evidence type="ECO:0000313" key="15">
    <source>
        <dbReference type="WBParaSite" id="nRc.2.0.1.t15580-RA"/>
    </source>
</evidence>
<dbReference type="GO" id="GO:0005737">
    <property type="term" value="C:cytoplasm"/>
    <property type="evidence" value="ECO:0007669"/>
    <property type="project" value="UniProtKB-SubCell"/>
</dbReference>
<keyword evidence="7" id="KW-0540">Nuclease</keyword>
<evidence type="ECO:0000256" key="5">
    <source>
        <dbReference type="ARBA" id="ARBA00015519"/>
    </source>
</evidence>
<dbReference type="GO" id="GO:0016787">
    <property type="term" value="F:hydrolase activity"/>
    <property type="evidence" value="ECO:0007669"/>
    <property type="project" value="UniProtKB-KW"/>
</dbReference>
<dbReference type="GO" id="GO:0046872">
    <property type="term" value="F:metal ion binding"/>
    <property type="evidence" value="ECO:0007669"/>
    <property type="project" value="UniProtKB-KW"/>
</dbReference>